<feature type="compositionally biased region" description="Basic and acidic residues" evidence="1">
    <location>
        <begin position="173"/>
        <end position="184"/>
    </location>
</feature>
<keyword evidence="2" id="KW-0472">Membrane</keyword>
<keyword evidence="2" id="KW-1133">Transmembrane helix</keyword>
<evidence type="ECO:0000313" key="4">
    <source>
        <dbReference type="Proteomes" id="UP001141259"/>
    </source>
</evidence>
<dbReference type="Proteomes" id="UP001141259">
    <property type="component" value="Unassembled WGS sequence"/>
</dbReference>
<organism evidence="3 4">
    <name type="scientific">Umezawaea endophytica</name>
    <dbReference type="NCBI Taxonomy" id="1654476"/>
    <lineage>
        <taxon>Bacteria</taxon>
        <taxon>Bacillati</taxon>
        <taxon>Actinomycetota</taxon>
        <taxon>Actinomycetes</taxon>
        <taxon>Pseudonocardiales</taxon>
        <taxon>Pseudonocardiaceae</taxon>
        <taxon>Umezawaea</taxon>
    </lineage>
</organism>
<reference evidence="3" key="1">
    <citation type="submission" date="2022-08" db="EMBL/GenBank/DDBJ databases">
        <authorList>
            <person name="Tistechok S."/>
            <person name="Samborskyy M."/>
            <person name="Roman I."/>
        </authorList>
    </citation>
    <scope>NUCLEOTIDE SEQUENCE</scope>
    <source>
        <strain evidence="3">DSM 103496</strain>
    </source>
</reference>
<proteinExistence type="predicted"/>
<feature type="region of interest" description="Disordered" evidence="1">
    <location>
        <begin position="157"/>
        <end position="184"/>
    </location>
</feature>
<sequence length="184" mass="19902">MRQRLGVFSLLAGAVLALVGSLLPLYRQAYRLAEQLELEVTAWNVRTITGPRPESDEFRSSVQYGVPLAVAAALLVLAALFLRSRRFGAVARFLAAGVPLMLVGAAWVVLQVYLRLAEGNRRVDPITLTTPGLGLWVLAVACVVALAGGVLVQHWPDREPAPEPEPEGAVVHRLPDAEDHEQVS</sequence>
<feature type="transmembrane region" description="Helical" evidence="2">
    <location>
        <begin position="133"/>
        <end position="152"/>
    </location>
</feature>
<accession>A0A9X2VS92</accession>
<feature type="transmembrane region" description="Helical" evidence="2">
    <location>
        <begin position="62"/>
        <end position="82"/>
    </location>
</feature>
<keyword evidence="2" id="KW-0812">Transmembrane</keyword>
<protein>
    <submittedName>
        <fullName evidence="3">Uncharacterized protein</fullName>
    </submittedName>
</protein>
<keyword evidence="4" id="KW-1185">Reference proteome</keyword>
<evidence type="ECO:0000256" key="1">
    <source>
        <dbReference type="SAM" id="MobiDB-lite"/>
    </source>
</evidence>
<dbReference type="EMBL" id="JANYMP010000020">
    <property type="protein sequence ID" value="MCS7481896.1"/>
    <property type="molecule type" value="Genomic_DNA"/>
</dbReference>
<gene>
    <name evidence="3" type="ORF">NZH93_34000</name>
</gene>
<evidence type="ECO:0000313" key="3">
    <source>
        <dbReference type="EMBL" id="MCS7481896.1"/>
    </source>
</evidence>
<feature type="transmembrane region" description="Helical" evidence="2">
    <location>
        <begin position="89"/>
        <end position="113"/>
    </location>
</feature>
<name>A0A9X2VS92_9PSEU</name>
<evidence type="ECO:0000256" key="2">
    <source>
        <dbReference type="SAM" id="Phobius"/>
    </source>
</evidence>
<comment type="caution">
    <text evidence="3">The sequence shown here is derived from an EMBL/GenBank/DDBJ whole genome shotgun (WGS) entry which is preliminary data.</text>
</comment>
<dbReference type="AlphaFoldDB" id="A0A9X2VS92"/>
<dbReference type="RefSeq" id="WP_259627376.1">
    <property type="nucleotide sequence ID" value="NZ_JANYMP010000020.1"/>
</dbReference>